<dbReference type="Proteomes" id="UP000499080">
    <property type="component" value="Unassembled WGS sequence"/>
</dbReference>
<organism evidence="2 3">
    <name type="scientific">Araneus ventricosus</name>
    <name type="common">Orbweaver spider</name>
    <name type="synonym">Epeira ventricosa</name>
    <dbReference type="NCBI Taxonomy" id="182803"/>
    <lineage>
        <taxon>Eukaryota</taxon>
        <taxon>Metazoa</taxon>
        <taxon>Ecdysozoa</taxon>
        <taxon>Arthropoda</taxon>
        <taxon>Chelicerata</taxon>
        <taxon>Arachnida</taxon>
        <taxon>Araneae</taxon>
        <taxon>Araneomorphae</taxon>
        <taxon>Entelegynae</taxon>
        <taxon>Araneoidea</taxon>
        <taxon>Araneidae</taxon>
        <taxon>Araneus</taxon>
    </lineage>
</organism>
<evidence type="ECO:0000256" key="1">
    <source>
        <dbReference type="SAM" id="Phobius"/>
    </source>
</evidence>
<proteinExistence type="predicted"/>
<keyword evidence="1" id="KW-1133">Transmembrane helix</keyword>
<evidence type="ECO:0000313" key="2">
    <source>
        <dbReference type="EMBL" id="GBN81874.1"/>
    </source>
</evidence>
<evidence type="ECO:0000313" key="3">
    <source>
        <dbReference type="Proteomes" id="UP000499080"/>
    </source>
</evidence>
<sequence>MCWARLVVGNLPQSAPFCWGLTESCKALQFSTISAWLLELYLVSPLLGHDGTPGTSEFAWVSAGNSLGLVGRRHCNSSLLGLFGHPRWQNQGKKPSLGHFLKYPQCIGDVAVKVLPANSIQLQSLVSISHSRVTRPSMAAFSRIDASLRKFFSNHLLPNQKSKLKTFFFLSLLLISVSIRFPIFPPFLNPVCQAVLESFLARCQPPNFMVSKAQDE</sequence>
<reference evidence="2 3" key="1">
    <citation type="journal article" date="2019" name="Sci. Rep.">
        <title>Orb-weaving spider Araneus ventricosus genome elucidates the spidroin gene catalogue.</title>
        <authorList>
            <person name="Kono N."/>
            <person name="Nakamura H."/>
            <person name="Ohtoshi R."/>
            <person name="Moran D.A.P."/>
            <person name="Shinohara A."/>
            <person name="Yoshida Y."/>
            <person name="Fujiwara M."/>
            <person name="Mori M."/>
            <person name="Tomita M."/>
            <person name="Arakawa K."/>
        </authorList>
    </citation>
    <scope>NUCLEOTIDE SEQUENCE [LARGE SCALE GENOMIC DNA]</scope>
</reference>
<dbReference type="EMBL" id="BGPR01019425">
    <property type="protein sequence ID" value="GBN81874.1"/>
    <property type="molecule type" value="Genomic_DNA"/>
</dbReference>
<accession>A0A4Y2S133</accession>
<name>A0A4Y2S133_ARAVE</name>
<protein>
    <submittedName>
        <fullName evidence="2">Uncharacterized protein</fullName>
    </submittedName>
</protein>
<keyword evidence="1" id="KW-0472">Membrane</keyword>
<keyword evidence="1" id="KW-0812">Transmembrane</keyword>
<gene>
    <name evidence="2" type="ORF">AVEN_140431_1</name>
</gene>
<comment type="caution">
    <text evidence="2">The sequence shown here is derived from an EMBL/GenBank/DDBJ whole genome shotgun (WGS) entry which is preliminary data.</text>
</comment>
<keyword evidence="3" id="KW-1185">Reference proteome</keyword>
<feature type="transmembrane region" description="Helical" evidence="1">
    <location>
        <begin position="167"/>
        <end position="188"/>
    </location>
</feature>
<dbReference type="AlphaFoldDB" id="A0A4Y2S133"/>